<name>A0A5N6SWE6_ASPPS</name>
<dbReference type="Proteomes" id="UP000325672">
    <property type="component" value="Unassembled WGS sequence"/>
</dbReference>
<dbReference type="AlphaFoldDB" id="A0A5N6SWE6"/>
<evidence type="ECO:0000313" key="2">
    <source>
        <dbReference type="Proteomes" id="UP000325672"/>
    </source>
</evidence>
<reference evidence="1 2" key="1">
    <citation type="submission" date="2019-04" db="EMBL/GenBank/DDBJ databases">
        <title>Friends and foes A comparative genomics study of 23 Aspergillus species from section Flavi.</title>
        <authorList>
            <consortium name="DOE Joint Genome Institute"/>
            <person name="Kjaerbolling I."/>
            <person name="Vesth T."/>
            <person name="Frisvad J.C."/>
            <person name="Nybo J.L."/>
            <person name="Theobald S."/>
            <person name="Kildgaard S."/>
            <person name="Isbrandt T."/>
            <person name="Kuo A."/>
            <person name="Sato A."/>
            <person name="Lyhne E.K."/>
            <person name="Kogle M.E."/>
            <person name="Wiebenga A."/>
            <person name="Kun R.S."/>
            <person name="Lubbers R.J."/>
            <person name="Makela M.R."/>
            <person name="Barry K."/>
            <person name="Chovatia M."/>
            <person name="Clum A."/>
            <person name="Daum C."/>
            <person name="Haridas S."/>
            <person name="He G."/>
            <person name="LaButti K."/>
            <person name="Lipzen A."/>
            <person name="Mondo S."/>
            <person name="Riley R."/>
            <person name="Salamov A."/>
            <person name="Simmons B.A."/>
            <person name="Magnuson J.K."/>
            <person name="Henrissat B."/>
            <person name="Mortensen U.H."/>
            <person name="Larsen T.O."/>
            <person name="Devries R.P."/>
            <person name="Grigoriev I.V."/>
            <person name="Machida M."/>
            <person name="Baker S.E."/>
            <person name="Andersen M.R."/>
        </authorList>
    </citation>
    <scope>NUCLEOTIDE SEQUENCE [LARGE SCALE GENOMIC DNA]</scope>
    <source>
        <strain evidence="1 2">CBS 117625</strain>
    </source>
</reference>
<evidence type="ECO:0008006" key="3">
    <source>
        <dbReference type="Google" id="ProtNLM"/>
    </source>
</evidence>
<dbReference type="RefSeq" id="XP_031914164.1">
    <property type="nucleotide sequence ID" value="XM_032059776.1"/>
</dbReference>
<organism evidence="1 2">
    <name type="scientific">Aspergillus pseudotamarii</name>
    <dbReference type="NCBI Taxonomy" id="132259"/>
    <lineage>
        <taxon>Eukaryota</taxon>
        <taxon>Fungi</taxon>
        <taxon>Dikarya</taxon>
        <taxon>Ascomycota</taxon>
        <taxon>Pezizomycotina</taxon>
        <taxon>Eurotiomycetes</taxon>
        <taxon>Eurotiomycetidae</taxon>
        <taxon>Eurotiales</taxon>
        <taxon>Aspergillaceae</taxon>
        <taxon>Aspergillus</taxon>
        <taxon>Aspergillus subgen. Circumdati</taxon>
    </lineage>
</organism>
<dbReference type="GeneID" id="43643986"/>
<evidence type="ECO:0000313" key="1">
    <source>
        <dbReference type="EMBL" id="KAE8138101.1"/>
    </source>
</evidence>
<sequence length="281" mass="31894">MPEFLSLPPELIFHVYCSLDSIGDAYFLSQTSKQTYYIVSQQKSQPKIFDAIIDNITQDPAPAQAWLEAQFGPGSLWQPTEATPPVDLTDDETLEFLLDVGFPLVNLPRVGFNSIFLRQFVDEEQRFYGCTLDDLYIMFHPEERDELPVLSLCFGVISSQLVMLNNNNGIIYFYDLLGGLYMNCVRGIIAYVPDTFVVLLGMVVVVTKDLCKVSPDVSQRNFKRGVEVLMNSLDVQRKKLGDYDFAVDYYSEFWDDVFDNSLGGRRGFGLYVFNGFAGMSE</sequence>
<accession>A0A5N6SWE6</accession>
<keyword evidence="2" id="KW-1185">Reference proteome</keyword>
<gene>
    <name evidence="1" type="ORF">BDV38DRAFT_282400</name>
</gene>
<dbReference type="EMBL" id="ML743573">
    <property type="protein sequence ID" value="KAE8138101.1"/>
    <property type="molecule type" value="Genomic_DNA"/>
</dbReference>
<protein>
    <recommendedName>
        <fullName evidence="3">F-box domain-containing protein</fullName>
    </recommendedName>
</protein>
<dbReference type="OrthoDB" id="4474617at2759"/>
<proteinExistence type="predicted"/>